<evidence type="ECO:0000256" key="2">
    <source>
        <dbReference type="ARBA" id="ARBA00034247"/>
    </source>
</evidence>
<keyword evidence="7" id="KW-1185">Reference proteome</keyword>
<dbReference type="GO" id="GO:1902201">
    <property type="term" value="P:negative regulation of bacterial-type flagellum-dependent cell motility"/>
    <property type="evidence" value="ECO:0007669"/>
    <property type="project" value="TreeGrafter"/>
</dbReference>
<dbReference type="Pfam" id="PF00072">
    <property type="entry name" value="Response_reg"/>
    <property type="match status" value="1"/>
</dbReference>
<comment type="caution">
    <text evidence="6">The sequence shown here is derived from an EMBL/GenBank/DDBJ whole genome shotgun (WGS) entry which is preliminary data.</text>
</comment>
<dbReference type="PROSITE" id="PS50887">
    <property type="entry name" value="GGDEF"/>
    <property type="match status" value="1"/>
</dbReference>
<evidence type="ECO:0000313" key="7">
    <source>
        <dbReference type="Proteomes" id="UP000587586"/>
    </source>
</evidence>
<feature type="modified residue" description="4-aspartylphosphate" evidence="3">
    <location>
        <position position="52"/>
    </location>
</feature>
<dbReference type="SMART" id="SM00267">
    <property type="entry name" value="GGDEF"/>
    <property type="match status" value="1"/>
</dbReference>
<dbReference type="GO" id="GO:0052621">
    <property type="term" value="F:diguanylate cyclase activity"/>
    <property type="evidence" value="ECO:0007669"/>
    <property type="project" value="UniProtKB-EC"/>
</dbReference>
<organism evidence="6 7">
    <name type="scientific">Geomonas limicola</name>
    <dbReference type="NCBI Taxonomy" id="2740186"/>
    <lineage>
        <taxon>Bacteria</taxon>
        <taxon>Pseudomonadati</taxon>
        <taxon>Thermodesulfobacteriota</taxon>
        <taxon>Desulfuromonadia</taxon>
        <taxon>Geobacterales</taxon>
        <taxon>Geobacteraceae</taxon>
        <taxon>Geomonas</taxon>
    </lineage>
</organism>
<dbReference type="Pfam" id="PF00990">
    <property type="entry name" value="GGDEF"/>
    <property type="match status" value="1"/>
</dbReference>
<gene>
    <name evidence="6" type="ORF">GMLC_06770</name>
</gene>
<dbReference type="Proteomes" id="UP000587586">
    <property type="component" value="Unassembled WGS sequence"/>
</dbReference>
<dbReference type="GO" id="GO:0000160">
    <property type="term" value="P:phosphorelay signal transduction system"/>
    <property type="evidence" value="ECO:0007669"/>
    <property type="project" value="InterPro"/>
</dbReference>
<dbReference type="InterPro" id="IPR011006">
    <property type="entry name" value="CheY-like_superfamily"/>
</dbReference>
<dbReference type="SUPFAM" id="SSF55073">
    <property type="entry name" value="Nucleotide cyclase"/>
    <property type="match status" value="1"/>
</dbReference>
<dbReference type="PANTHER" id="PTHR45138:SF9">
    <property type="entry name" value="DIGUANYLATE CYCLASE DGCM-RELATED"/>
    <property type="match status" value="1"/>
</dbReference>
<evidence type="ECO:0000313" key="6">
    <source>
        <dbReference type="EMBL" id="GFO67098.1"/>
    </source>
</evidence>
<name>A0A6V8N3H7_9BACT</name>
<dbReference type="PANTHER" id="PTHR45138">
    <property type="entry name" value="REGULATORY COMPONENTS OF SENSORY TRANSDUCTION SYSTEM"/>
    <property type="match status" value="1"/>
</dbReference>
<sequence>MRILIAEDEPAFRQILEKILTGWGYEVQVAEDGSAAYRILSGEDAPRLAILDWKMPGMEGVEICRRMRAEKPEHYLYLILLTSQQREEDLVQGMEAGADDYLIKPFRLNELRVRLRAGRRIIELNEELLAARAVLQEKATHDALTGLENREEILDALDKELARVERDGGCFTIIMADLDHFKQVNDTHGHLAGDEVLRTTAQRMLRLMRPYDSVGRYGGEEFLMVLPECCGGCARAFAERLRAGIADRPMDTTEGALKVTMSLGVAASGVVAGRDGARGLLKAADDALYQAKAKGRNRVEVAECIGSRSCPNHD</sequence>
<dbReference type="Gene3D" id="3.30.70.270">
    <property type="match status" value="1"/>
</dbReference>
<dbReference type="NCBIfam" id="TIGR00254">
    <property type="entry name" value="GGDEF"/>
    <property type="match status" value="1"/>
</dbReference>
<protein>
    <recommendedName>
        <fullName evidence="1">diguanylate cyclase</fullName>
        <ecNumber evidence="1">2.7.7.65</ecNumber>
    </recommendedName>
</protein>
<dbReference type="EMBL" id="BLXZ01000001">
    <property type="protein sequence ID" value="GFO67098.1"/>
    <property type="molecule type" value="Genomic_DNA"/>
</dbReference>
<dbReference type="InterPro" id="IPR043128">
    <property type="entry name" value="Rev_trsase/Diguanyl_cyclase"/>
</dbReference>
<dbReference type="InterPro" id="IPR029787">
    <property type="entry name" value="Nucleotide_cyclase"/>
</dbReference>
<proteinExistence type="predicted"/>
<dbReference type="RefSeq" id="WP_183359614.1">
    <property type="nucleotide sequence ID" value="NZ_BLXZ01000001.1"/>
</dbReference>
<accession>A0A6V8N3H7</accession>
<dbReference type="InterPro" id="IPR001789">
    <property type="entry name" value="Sig_transdc_resp-reg_receiver"/>
</dbReference>
<dbReference type="EC" id="2.7.7.65" evidence="1"/>
<dbReference type="FunFam" id="3.30.70.270:FF:000001">
    <property type="entry name" value="Diguanylate cyclase domain protein"/>
    <property type="match status" value="1"/>
</dbReference>
<dbReference type="InterPro" id="IPR000160">
    <property type="entry name" value="GGDEF_dom"/>
</dbReference>
<dbReference type="Gene3D" id="3.40.50.2300">
    <property type="match status" value="1"/>
</dbReference>
<dbReference type="GO" id="GO:0043709">
    <property type="term" value="P:cell adhesion involved in single-species biofilm formation"/>
    <property type="evidence" value="ECO:0007669"/>
    <property type="project" value="TreeGrafter"/>
</dbReference>
<keyword evidence="3" id="KW-0597">Phosphoprotein</keyword>
<dbReference type="CDD" id="cd17574">
    <property type="entry name" value="REC_OmpR"/>
    <property type="match status" value="1"/>
</dbReference>
<evidence type="ECO:0000259" key="5">
    <source>
        <dbReference type="PROSITE" id="PS50887"/>
    </source>
</evidence>
<evidence type="ECO:0000256" key="1">
    <source>
        <dbReference type="ARBA" id="ARBA00012528"/>
    </source>
</evidence>
<feature type="domain" description="GGDEF" evidence="5">
    <location>
        <begin position="169"/>
        <end position="304"/>
    </location>
</feature>
<reference evidence="7" key="1">
    <citation type="submission" date="2020-06" db="EMBL/GenBank/DDBJ databases">
        <title>Draft genomic sequecing of Geomonas sp. Red745.</title>
        <authorList>
            <person name="Itoh H."/>
            <person name="Xu Z.X."/>
            <person name="Ushijima N."/>
            <person name="Masuda Y."/>
            <person name="Shiratori Y."/>
            <person name="Senoo K."/>
        </authorList>
    </citation>
    <scope>NUCLEOTIDE SEQUENCE [LARGE SCALE GENOMIC DNA]</scope>
    <source>
        <strain evidence="7">Red745</strain>
    </source>
</reference>
<dbReference type="CDD" id="cd01949">
    <property type="entry name" value="GGDEF"/>
    <property type="match status" value="1"/>
</dbReference>
<evidence type="ECO:0000259" key="4">
    <source>
        <dbReference type="PROSITE" id="PS50110"/>
    </source>
</evidence>
<dbReference type="GO" id="GO:0005886">
    <property type="term" value="C:plasma membrane"/>
    <property type="evidence" value="ECO:0007669"/>
    <property type="project" value="TreeGrafter"/>
</dbReference>
<feature type="domain" description="Response regulatory" evidence="4">
    <location>
        <begin position="2"/>
        <end position="119"/>
    </location>
</feature>
<dbReference type="SMART" id="SM00448">
    <property type="entry name" value="REC"/>
    <property type="match status" value="1"/>
</dbReference>
<dbReference type="AlphaFoldDB" id="A0A6V8N3H7"/>
<dbReference type="SUPFAM" id="SSF52172">
    <property type="entry name" value="CheY-like"/>
    <property type="match status" value="1"/>
</dbReference>
<dbReference type="InterPro" id="IPR050469">
    <property type="entry name" value="Diguanylate_Cyclase"/>
</dbReference>
<comment type="catalytic activity">
    <reaction evidence="2">
        <text>2 GTP = 3',3'-c-di-GMP + 2 diphosphate</text>
        <dbReference type="Rhea" id="RHEA:24898"/>
        <dbReference type="ChEBI" id="CHEBI:33019"/>
        <dbReference type="ChEBI" id="CHEBI:37565"/>
        <dbReference type="ChEBI" id="CHEBI:58805"/>
        <dbReference type="EC" id="2.7.7.65"/>
    </reaction>
</comment>
<evidence type="ECO:0000256" key="3">
    <source>
        <dbReference type="PROSITE-ProRule" id="PRU00169"/>
    </source>
</evidence>
<dbReference type="PROSITE" id="PS50110">
    <property type="entry name" value="RESPONSE_REGULATORY"/>
    <property type="match status" value="1"/>
</dbReference>